<feature type="region of interest" description="Disordered" evidence="4">
    <location>
        <begin position="1058"/>
        <end position="1117"/>
    </location>
</feature>
<feature type="domain" description="ALMS motif" evidence="5">
    <location>
        <begin position="1463"/>
        <end position="1584"/>
    </location>
</feature>
<feature type="compositionally biased region" description="Polar residues" evidence="4">
    <location>
        <begin position="492"/>
        <end position="506"/>
    </location>
</feature>
<comment type="subcellular location">
    <subcellularLocation>
        <location evidence="1">Cytoplasm</location>
        <location evidence="1">Cytoskeleton</location>
        <location evidence="1">Microtubule organizing center</location>
        <location evidence="1">Centrosome</location>
    </subcellularLocation>
</comment>
<dbReference type="GO" id="GO:0005813">
    <property type="term" value="C:centrosome"/>
    <property type="evidence" value="ECO:0007669"/>
    <property type="project" value="UniProtKB-SubCell"/>
</dbReference>
<dbReference type="GeneID" id="107220094"/>
<feature type="region of interest" description="Disordered" evidence="4">
    <location>
        <begin position="948"/>
        <end position="1008"/>
    </location>
</feature>
<feature type="region of interest" description="Disordered" evidence="4">
    <location>
        <begin position="1"/>
        <end position="42"/>
    </location>
</feature>
<evidence type="ECO:0000313" key="6">
    <source>
        <dbReference type="Proteomes" id="UP000829291"/>
    </source>
</evidence>
<keyword evidence="2" id="KW-0963">Cytoplasm</keyword>
<feature type="compositionally biased region" description="Polar residues" evidence="4">
    <location>
        <begin position="979"/>
        <end position="988"/>
    </location>
</feature>
<evidence type="ECO:0000256" key="1">
    <source>
        <dbReference type="ARBA" id="ARBA00004300"/>
    </source>
</evidence>
<evidence type="ECO:0000259" key="5">
    <source>
        <dbReference type="Pfam" id="PF15309"/>
    </source>
</evidence>
<gene>
    <name evidence="7" type="primary">LOC107220094</name>
</gene>
<feature type="compositionally biased region" description="Polar residues" evidence="4">
    <location>
        <begin position="543"/>
        <end position="568"/>
    </location>
</feature>
<feature type="region of interest" description="Disordered" evidence="4">
    <location>
        <begin position="469"/>
        <end position="570"/>
    </location>
</feature>
<dbReference type="KEGG" id="nlo:107220094"/>
<feature type="compositionally biased region" description="Basic and acidic residues" evidence="4">
    <location>
        <begin position="164"/>
        <end position="192"/>
    </location>
</feature>
<feature type="region of interest" description="Disordered" evidence="4">
    <location>
        <begin position="133"/>
        <end position="212"/>
    </location>
</feature>
<feature type="compositionally biased region" description="Basic and acidic residues" evidence="4">
    <location>
        <begin position="9"/>
        <end position="28"/>
    </location>
</feature>
<feature type="compositionally biased region" description="Polar residues" evidence="4">
    <location>
        <begin position="139"/>
        <end position="150"/>
    </location>
</feature>
<evidence type="ECO:0000256" key="4">
    <source>
        <dbReference type="SAM" id="MobiDB-lite"/>
    </source>
</evidence>
<feature type="compositionally biased region" description="Polar residues" evidence="4">
    <location>
        <begin position="32"/>
        <end position="42"/>
    </location>
</feature>
<feature type="region of interest" description="Disordered" evidence="4">
    <location>
        <begin position="247"/>
        <end position="336"/>
    </location>
</feature>
<feature type="compositionally biased region" description="Basic and acidic residues" evidence="4">
    <location>
        <begin position="310"/>
        <end position="321"/>
    </location>
</feature>
<feature type="compositionally biased region" description="Polar residues" evidence="4">
    <location>
        <begin position="1079"/>
        <end position="1095"/>
    </location>
</feature>
<feature type="compositionally biased region" description="Polar residues" evidence="4">
    <location>
        <begin position="949"/>
        <end position="969"/>
    </location>
</feature>
<name>A0A6J0BHR3_NEOLC</name>
<evidence type="ECO:0000313" key="7">
    <source>
        <dbReference type="RefSeq" id="XP_015514016.1"/>
    </source>
</evidence>
<keyword evidence="3" id="KW-0206">Cytoskeleton</keyword>
<feature type="compositionally biased region" description="Basic and acidic residues" evidence="4">
    <location>
        <begin position="697"/>
        <end position="725"/>
    </location>
</feature>
<dbReference type="InterPro" id="IPR029299">
    <property type="entry name" value="ALMS_motif"/>
</dbReference>
<feature type="region of interest" description="Disordered" evidence="4">
    <location>
        <begin position="656"/>
        <end position="683"/>
    </location>
</feature>
<sequence length="1598" mass="178283">MEYDSASSCDERLRESEPRGLENPREQRPFLNPTSLNNTVHDSQPKVAFNVNKSLSKQVMEYYKKYSQNSNLDQYFSLPETTAGDNLGVKYYYSIYELNHKSGGHGGETSRQDCVGQDYTLVNYVPRERRRWARPPLIGQSSSCNDNSSIYRRPLTEPRSPSPEPRRNTPETIPEEKNESRENLGDSQERKSNVSPTSSVTSHKPLEWDSGADVGYFNTLPLNRQSSKKLSTIERMALARGCSAALRQDPEGTTESSLSGPAPQGQPGPKSKQRPDANSTPLPGALSETESEAEITPIVKNHVPGIITGDDIKSDTRKQVESEDVSSSETPKSSHPFKVPAVKYATEGKKSGGNAGTRSCVLKKSSSMNILAPVPSSKLLLKRSQSDLNLLAMDKGKSAPPLIFDSTSSLATIVNKPATCDKVIQTTISERFQESIGVQVSVLEEEKPPVPKRGTSLVQKSILKGSKNTYKVPDSEKRSACGTTENDRWTSEIANGNLNRPSSTDASRNDSRAATPQPDDTENVTGRANSFEYFPGHVYENVPNGSESQVSTVDTRRSNSTMPNTSSSIDEKLWGDSDSLVRDLERSVNILKSLVDANKCDKQVKKRLIHHVVKRLVTAKYTDDKIEHNLEENVPWNPDDARKKVYRTDIIQALTKKQNTTDSSDEWKPSKKKKSPKKQLNEEVRVVDEMIALESSNSDKFDVQTDRTEMDGRKARMGLRADDCQRSSNSPTDANKSESSECFLPQRRDKAKAHDNIFYFKQNSKIPNGDTSTSDNPLDQKRIYLDASVGARQSVMGSSNSSKNSVDWRMPTTLSERQFELRRPNTSESGDSKLVSYAETEKKNQLLWITNEISHLSNLKKLLEQPKKSDRPRMSPKKIKHAIVTQKPLALLKCACGGNNHDNTQRTASDICDESIKPQWSSHCNLATCQSTVSSSAKNFNYQLKKRNSCTQTGTEPARAHSQTGSEITSPPLKHHNSEVTSVNIHVQTSPSSLTSPPPLRPRLTLPENTLPKAGCPVHKHSGLVCQCGRRQEHQEAGQNLLKNNCLYHFSNQKLSEQSLSNAHHHQPSPLHFNHQRVPISNSDQSNRPNQTGTDIMQPISHGVGSKNRKSEPKEAKNKVNASKSMCTCDCGISTTICKCVGKCLCEIKRAENGSSKCDNLSGEICNLCRKKVGQIEVNGAECGCGKSENNEVAACQNYCTCEHVKRKEQPKLCGCSATCKCENRKVDGLAVTNGIACEVCYKTWGEKICQCFDNCKCENKNLDQAENDKKICNCYRERKCKCNECAHCLSNGVQKAQAKHYYSYNSHESQQLSGHSGRLKNDGLCKCGKDCCCENKLKDIERRLYSPKRSARTNCSCESRLGESDGNNQQHCRSCGSMYKNGRKCNCHISYPKPIAYELSFTDGKVNKNSDFVAKKNDKIDTRRLPEVAVPDSPTNTARSGGGCLCDEARSYTSGKNSGRTKTLQDYLAQNKPDFVNNVETRQQCMFEISHLRELRREKRVQLLALASGSNLSKTPRTTKPKVLSAQRKISDEEMKERLRKRYYRLHEVRSKRQQREKQEQARRNKLMANIFGKKLQQKVLKGQVDLSNSVSVISNL</sequence>
<feature type="compositionally biased region" description="Basic and acidic residues" evidence="4">
    <location>
        <begin position="473"/>
        <end position="490"/>
    </location>
</feature>
<feature type="region of interest" description="Disordered" evidence="4">
    <location>
        <begin position="697"/>
        <end position="744"/>
    </location>
</feature>
<dbReference type="Proteomes" id="UP000829291">
    <property type="component" value="Chromosome 3"/>
</dbReference>
<evidence type="ECO:0000256" key="2">
    <source>
        <dbReference type="ARBA" id="ARBA00022490"/>
    </source>
</evidence>
<dbReference type="InParanoid" id="A0A6J0BHR3"/>
<organism evidence="7">
    <name type="scientific">Neodiprion lecontei</name>
    <name type="common">Redheaded pine sawfly</name>
    <dbReference type="NCBI Taxonomy" id="441921"/>
    <lineage>
        <taxon>Eukaryota</taxon>
        <taxon>Metazoa</taxon>
        <taxon>Ecdysozoa</taxon>
        <taxon>Arthropoda</taxon>
        <taxon>Hexapoda</taxon>
        <taxon>Insecta</taxon>
        <taxon>Pterygota</taxon>
        <taxon>Neoptera</taxon>
        <taxon>Endopterygota</taxon>
        <taxon>Hymenoptera</taxon>
        <taxon>Tenthredinoidea</taxon>
        <taxon>Diprionidae</taxon>
        <taxon>Diprioninae</taxon>
        <taxon>Neodiprion</taxon>
    </lineage>
</organism>
<accession>A0A6J0BHR3</accession>
<keyword evidence="6" id="KW-1185">Reference proteome</keyword>
<protein>
    <submittedName>
        <fullName evidence="7">Uncharacterized protein LOC107220094 isoform X1</fullName>
    </submittedName>
</protein>
<dbReference type="RefSeq" id="XP_015514016.1">
    <property type="nucleotide sequence ID" value="XM_015658530.2"/>
</dbReference>
<proteinExistence type="predicted"/>
<reference evidence="7" key="1">
    <citation type="submission" date="2025-08" db="UniProtKB">
        <authorList>
            <consortium name="RefSeq"/>
        </authorList>
    </citation>
    <scope>IDENTIFICATION</scope>
    <source>
        <tissue evidence="7">Thorax and Abdomen</tissue>
    </source>
</reference>
<evidence type="ECO:0000256" key="3">
    <source>
        <dbReference type="ARBA" id="ARBA00023212"/>
    </source>
</evidence>
<dbReference type="OrthoDB" id="2448405at2759"/>
<dbReference type="Pfam" id="PF15309">
    <property type="entry name" value="ALMS_motif"/>
    <property type="match status" value="1"/>
</dbReference>
<feature type="compositionally biased region" description="Polar residues" evidence="4">
    <location>
        <begin position="193"/>
        <end position="202"/>
    </location>
</feature>